<dbReference type="GO" id="GO:0043565">
    <property type="term" value="F:sequence-specific DNA binding"/>
    <property type="evidence" value="ECO:0007669"/>
    <property type="project" value="InterPro"/>
</dbReference>
<keyword evidence="3" id="KW-1185">Reference proteome</keyword>
<dbReference type="InterPro" id="IPR055247">
    <property type="entry name" value="InsJ-like_HTH"/>
</dbReference>
<dbReference type="EMBL" id="FMWG01000005">
    <property type="protein sequence ID" value="SCZ64784.1"/>
    <property type="molecule type" value="Genomic_DNA"/>
</dbReference>
<reference evidence="2 3" key="1">
    <citation type="submission" date="2016-10" db="EMBL/GenBank/DDBJ databases">
        <authorList>
            <person name="de Groot N.N."/>
        </authorList>
    </citation>
    <scope>NUCLEOTIDE SEQUENCE [LARGE SCALE GENOMIC DNA]</scope>
    <source>
        <strain evidence="2 3">U95</strain>
    </source>
</reference>
<feature type="domain" description="Insertion element IS150 protein InsJ-like helix-turn-helix" evidence="1">
    <location>
        <begin position="7"/>
        <end position="59"/>
    </location>
</feature>
<evidence type="ECO:0000259" key="1">
    <source>
        <dbReference type="Pfam" id="PF13518"/>
    </source>
</evidence>
<dbReference type="OrthoDB" id="9803878at2"/>
<dbReference type="Pfam" id="PF13518">
    <property type="entry name" value="HTH_28"/>
    <property type="match status" value="1"/>
</dbReference>
<evidence type="ECO:0000313" key="2">
    <source>
        <dbReference type="EMBL" id="SCZ64784.1"/>
    </source>
</evidence>
<dbReference type="InterPro" id="IPR010921">
    <property type="entry name" value="Trp_repressor/repl_initiator"/>
</dbReference>
<name>A0A1G5QSC1_9RHOB</name>
<organism evidence="2 3">
    <name type="scientific">Epibacterium ulvae</name>
    <dbReference type="NCBI Taxonomy" id="1156985"/>
    <lineage>
        <taxon>Bacteria</taxon>
        <taxon>Pseudomonadati</taxon>
        <taxon>Pseudomonadota</taxon>
        <taxon>Alphaproteobacteria</taxon>
        <taxon>Rhodobacterales</taxon>
        <taxon>Roseobacteraceae</taxon>
        <taxon>Epibacterium</taxon>
    </lineage>
</organism>
<evidence type="ECO:0000313" key="3">
    <source>
        <dbReference type="Proteomes" id="UP000198767"/>
    </source>
</evidence>
<dbReference type="Proteomes" id="UP000198767">
    <property type="component" value="Unassembled WGS sequence"/>
</dbReference>
<dbReference type="InterPro" id="IPR036388">
    <property type="entry name" value="WH-like_DNA-bd_sf"/>
</dbReference>
<gene>
    <name evidence="2" type="ORF">SAMN04488118_105320</name>
</gene>
<dbReference type="SUPFAM" id="SSF48295">
    <property type="entry name" value="TrpR-like"/>
    <property type="match status" value="1"/>
</dbReference>
<dbReference type="AlphaFoldDB" id="A0A1G5QSC1"/>
<sequence length="105" mass="12265">MRYPASEKLEIIRLVEGSHLSARQTLAKLGIPRTTFYRWYGRYQQRGEAGLRDQSPKPKHFWNCIPDQVRRKVVKLALKETELSPRRATAPDCSLQVCTRRLQRG</sequence>
<proteinExistence type="predicted"/>
<dbReference type="Gene3D" id="1.10.10.10">
    <property type="entry name" value="Winged helix-like DNA-binding domain superfamily/Winged helix DNA-binding domain"/>
    <property type="match status" value="1"/>
</dbReference>
<accession>A0A1G5QSC1</accession>
<protein>
    <submittedName>
        <fullName evidence="2">Helix-turn-helix domain-containing protein</fullName>
    </submittedName>
</protein>